<name>A0A6M3YP13_9VIRU</name>
<sequence length="204" mass="23647">MRMATRFTFDQMKVIFPKAHIEECSDTWEYERKEGDFWTSEDTPEIRAIRFGEMNDRQKHIVETARSQNDRQVDVWYDPKGNNGKTWLTVHLWERGKALVVPRASCTAEKLSAFICSAYRGQEFIIIDIPRAGKIPAGLYECIEEVKDGLVFDHRYAGKARNIRGAKVIVFTNTKLDEKRLSFDRWRLHGIHEGEGRGEGSSFS</sequence>
<proteinExistence type="predicted"/>
<reference evidence="1" key="1">
    <citation type="submission" date="2020-01" db="EMBL/GenBank/DDBJ databases">
        <title>Viral genomes from wild and zoo birds in China.</title>
        <authorList>
            <person name="Yao Y."/>
            <person name="Shan T."/>
            <person name="Yang S."/>
            <person name="Zhang W."/>
        </authorList>
    </citation>
    <scope>NUCLEOTIDE SEQUENCE</scope>
    <source>
        <strain evidence="1">Wbp226sma5</strain>
    </source>
</reference>
<accession>A0A6M3YP13</accession>
<organism evidence="1">
    <name type="scientific">Smacoviridae sp</name>
    <dbReference type="NCBI Taxonomy" id="2715094"/>
    <lineage>
        <taxon>Viruses</taxon>
        <taxon>Monodnaviria</taxon>
        <taxon>Shotokuvirae</taxon>
        <taxon>Cressdnaviricota</taxon>
        <taxon>Arfiviricetes</taxon>
        <taxon>Cremevirales</taxon>
        <taxon>Smacoviridae</taxon>
    </lineage>
</organism>
<evidence type="ECO:0000313" key="1">
    <source>
        <dbReference type="EMBL" id="QJI53639.1"/>
    </source>
</evidence>
<protein>
    <submittedName>
        <fullName evidence="1">Replication associated protein</fullName>
    </submittedName>
</protein>
<dbReference type="EMBL" id="MT138088">
    <property type="protein sequence ID" value="QJI53639.1"/>
    <property type="molecule type" value="Genomic_DNA"/>
</dbReference>